<dbReference type="InterPro" id="IPR053206">
    <property type="entry name" value="Dimeric_xanthone_biosynth"/>
</dbReference>
<protein>
    <recommendedName>
        <fullName evidence="1">Hemerythrin-like domain-containing protein</fullName>
    </recommendedName>
</protein>
<accession>A0AAV9NK55</accession>
<evidence type="ECO:0000313" key="3">
    <source>
        <dbReference type="Proteomes" id="UP001358417"/>
    </source>
</evidence>
<evidence type="ECO:0000313" key="2">
    <source>
        <dbReference type="EMBL" id="KAK5057624.1"/>
    </source>
</evidence>
<dbReference type="PANTHER" id="PTHR38048:SF2">
    <property type="entry name" value="HEMERYTHRIN-LIKE DOMAIN-CONTAINING PROTEIN"/>
    <property type="match status" value="1"/>
</dbReference>
<proteinExistence type="predicted"/>
<dbReference type="PANTHER" id="PTHR38048">
    <property type="entry name" value="EXPRESSED PROTEIN"/>
    <property type="match status" value="1"/>
</dbReference>
<dbReference type="Pfam" id="PF01814">
    <property type="entry name" value="Hemerythrin"/>
    <property type="match status" value="1"/>
</dbReference>
<organism evidence="2 3">
    <name type="scientific">Exophiala bonariae</name>
    <dbReference type="NCBI Taxonomy" id="1690606"/>
    <lineage>
        <taxon>Eukaryota</taxon>
        <taxon>Fungi</taxon>
        <taxon>Dikarya</taxon>
        <taxon>Ascomycota</taxon>
        <taxon>Pezizomycotina</taxon>
        <taxon>Eurotiomycetes</taxon>
        <taxon>Chaetothyriomycetidae</taxon>
        <taxon>Chaetothyriales</taxon>
        <taxon>Herpotrichiellaceae</taxon>
        <taxon>Exophiala</taxon>
    </lineage>
</organism>
<dbReference type="RefSeq" id="XP_064708742.1">
    <property type="nucleotide sequence ID" value="XM_064855153.1"/>
</dbReference>
<dbReference type="Proteomes" id="UP001358417">
    <property type="component" value="Unassembled WGS sequence"/>
</dbReference>
<gene>
    <name evidence="2" type="ORF">LTR84_011624</name>
</gene>
<dbReference type="InterPro" id="IPR012312">
    <property type="entry name" value="Hemerythrin-like"/>
</dbReference>
<name>A0AAV9NK55_9EURO</name>
<comment type="caution">
    <text evidence="2">The sequence shown here is derived from an EMBL/GenBank/DDBJ whole genome shotgun (WGS) entry which is preliminary data.</text>
</comment>
<feature type="domain" description="Hemerythrin-like" evidence="1">
    <location>
        <begin position="45"/>
        <end position="161"/>
    </location>
</feature>
<evidence type="ECO:0000259" key="1">
    <source>
        <dbReference type="Pfam" id="PF01814"/>
    </source>
</evidence>
<dbReference type="CDD" id="cd12108">
    <property type="entry name" value="Hr-like"/>
    <property type="match status" value="1"/>
</dbReference>
<dbReference type="Gene3D" id="1.20.120.520">
    <property type="entry name" value="nmb1532 protein domain like"/>
    <property type="match status" value="1"/>
</dbReference>
<keyword evidence="3" id="KW-1185">Reference proteome</keyword>
<dbReference type="EMBL" id="JAVRRD010000006">
    <property type="protein sequence ID" value="KAK5057624.1"/>
    <property type="molecule type" value="Genomic_DNA"/>
</dbReference>
<reference evidence="2 3" key="1">
    <citation type="submission" date="2023-08" db="EMBL/GenBank/DDBJ databases">
        <title>Black Yeasts Isolated from many extreme environments.</title>
        <authorList>
            <person name="Coleine C."/>
            <person name="Stajich J.E."/>
            <person name="Selbmann L."/>
        </authorList>
    </citation>
    <scope>NUCLEOTIDE SEQUENCE [LARGE SCALE GENOMIC DNA]</scope>
    <source>
        <strain evidence="2 3">CCFEE 5792</strain>
    </source>
</reference>
<sequence>MVPSTGPFEWASTPFTMIATPKHVQNLSDTKTDEYVEAASSMAVFHNLLLRSLNTIYLQAPHVKDGDKKAFVGYAYCWYDAIDAHHTGEEQEFFPWIEEAAGEKGIMDANVEQHKIFEKGIKEYGSYLRSLKGKEKTFSGDHMRSIINSFGPPLHQHLSDEIPSLLALRKYGDKIHLNELWDKQSIGKFTLHSAATRIPFYLCNLDRTFEDGLWKDFPEVPKLAKDFMGNWVARLNGGYWKFGACTMTGVPKELYAKGK</sequence>
<dbReference type="AlphaFoldDB" id="A0AAV9NK55"/>
<dbReference type="GeneID" id="89979774"/>